<proteinExistence type="predicted"/>
<organism evidence="1 2">
    <name type="scientific">Pistacia atlantica</name>
    <dbReference type="NCBI Taxonomy" id="434234"/>
    <lineage>
        <taxon>Eukaryota</taxon>
        <taxon>Viridiplantae</taxon>
        <taxon>Streptophyta</taxon>
        <taxon>Embryophyta</taxon>
        <taxon>Tracheophyta</taxon>
        <taxon>Spermatophyta</taxon>
        <taxon>Magnoliopsida</taxon>
        <taxon>eudicotyledons</taxon>
        <taxon>Gunneridae</taxon>
        <taxon>Pentapetalae</taxon>
        <taxon>rosids</taxon>
        <taxon>malvids</taxon>
        <taxon>Sapindales</taxon>
        <taxon>Anacardiaceae</taxon>
        <taxon>Pistacia</taxon>
    </lineage>
</organism>
<keyword evidence="2" id="KW-1185">Reference proteome</keyword>
<comment type="caution">
    <text evidence="1">The sequence shown here is derived from an EMBL/GenBank/DDBJ whole genome shotgun (WGS) entry which is preliminary data.</text>
</comment>
<protein>
    <submittedName>
        <fullName evidence="1">Uncharacterized protein</fullName>
    </submittedName>
</protein>
<dbReference type="EMBL" id="CM047898">
    <property type="protein sequence ID" value="KAJ0106558.1"/>
    <property type="molecule type" value="Genomic_DNA"/>
</dbReference>
<dbReference type="Proteomes" id="UP001164250">
    <property type="component" value="Chromosome 2"/>
</dbReference>
<sequence>MLSSHGESLIVFFEGGSLEHSLRKLPSLVVGLDTTHAVWEALKNAYAQESQEREFTLRQQLTYLQKEDHTTITEHIRTFKGLCDNLAAIGKLIPDQENVFCLLTSLSPKYETFTTTMLKPPRPSYSELVSQLQNYDQSKDSSQAYNSSPSSTQRRPPLPGERCMTPSEREKYRDQQCQYCGMMGHIAKICWWVPRKATPQNEIPQALAASTLDNTIADTKWTTDTGAFNHMTGTGNRTSNDDRETQG</sequence>
<accession>A0ACC1C3N6</accession>
<gene>
    <name evidence="1" type="ORF">Patl1_18503</name>
</gene>
<evidence type="ECO:0000313" key="1">
    <source>
        <dbReference type="EMBL" id="KAJ0106558.1"/>
    </source>
</evidence>
<reference evidence="2" key="1">
    <citation type="journal article" date="2023" name="G3 (Bethesda)">
        <title>Genome assembly and association tests identify interacting loci associated with vigor, precocity, and sex in interspecific pistachio rootstocks.</title>
        <authorList>
            <person name="Palmer W."/>
            <person name="Jacygrad E."/>
            <person name="Sagayaradj S."/>
            <person name="Cavanaugh K."/>
            <person name="Han R."/>
            <person name="Bertier L."/>
            <person name="Beede B."/>
            <person name="Kafkas S."/>
            <person name="Golino D."/>
            <person name="Preece J."/>
            <person name="Michelmore R."/>
        </authorList>
    </citation>
    <scope>NUCLEOTIDE SEQUENCE [LARGE SCALE GENOMIC DNA]</scope>
</reference>
<evidence type="ECO:0000313" key="2">
    <source>
        <dbReference type="Proteomes" id="UP001164250"/>
    </source>
</evidence>
<name>A0ACC1C3N6_9ROSI</name>